<dbReference type="RefSeq" id="XP_024337756.1">
    <property type="nucleotide sequence ID" value="XM_024485892.1"/>
</dbReference>
<keyword evidence="3" id="KW-1185">Reference proteome</keyword>
<feature type="region of interest" description="Disordered" evidence="1">
    <location>
        <begin position="112"/>
        <end position="174"/>
    </location>
</feature>
<gene>
    <name evidence="2" type="ORF">POSPLADRAFT_1146181</name>
</gene>
<feature type="compositionally biased region" description="Basic residues" evidence="1">
    <location>
        <begin position="706"/>
        <end position="722"/>
    </location>
</feature>
<evidence type="ECO:0000313" key="3">
    <source>
        <dbReference type="Proteomes" id="UP000194127"/>
    </source>
</evidence>
<feature type="compositionally biased region" description="Pro residues" evidence="1">
    <location>
        <begin position="239"/>
        <end position="253"/>
    </location>
</feature>
<feature type="compositionally biased region" description="Polar residues" evidence="1">
    <location>
        <begin position="340"/>
        <end position="358"/>
    </location>
</feature>
<accession>A0A1X6MXH9</accession>
<feature type="region of interest" description="Disordered" evidence="1">
    <location>
        <begin position="340"/>
        <end position="360"/>
    </location>
</feature>
<name>A0A1X6MXH9_9APHY</name>
<feature type="compositionally biased region" description="Acidic residues" evidence="1">
    <location>
        <begin position="678"/>
        <end position="687"/>
    </location>
</feature>
<feature type="region of interest" description="Disordered" evidence="1">
    <location>
        <begin position="432"/>
        <end position="452"/>
    </location>
</feature>
<sequence length="824" mass="90108">MSSTLSFLDQFNAPSTEGGKRLSIYTPKHTHVGDSTLLTLLLSNPTDVFNQLKAHNPEATNATDRAALEAYLSARREYDEAVKAADEAIDHHKRLLRQQDDRLPIAFNRSYRAASGRDTTNSSRVPSPTHTYPYPHPYRRLPSGAPRSHPLSSKQRRGALPSRLTGNPTLVGPRREVAGDADRLDTGYGTVRTYDAQDAEKKPLDTWSGRVVVDNVFLEGIINEAKERKERERQMKVIPIPPPCSANPEPPASPVAGPSRPRPDTPIVFRRVDPDWTPDTTQWTWDSSWPNQKHLSGEEWMNVGRNARKEWFDEEEDDGVDWELYGDGEQPLAACAVDTQSKSTVTGHSSPENQSSSAMWEADGTVPHEVSDTLGVPRDVVANLAELTRSQMNNNTLIDRDTQVALGLYMEGNDTWDLGTTMGAVMNDSGNMQGLSTTEEAESPTSPLSGKNTLINVDEEVSMSVAMEEGTVEEYGAGVVRQPSSLRNPGILTSNQDITLSMYQSSTASAYPGDGTPSAGPSRFPGALDYTLGWAQGDPIPSTTQSLYGSRDSVSRTIDPGLLWTEQDHIETKYTSLLDDEDEEGNEDLEECDDDEVYDDDTSILHAEDEDNAPLVSNEGDSAIVDDDGVSIEVAANLPPFARFLDRRTTRSQTRSPCENNGLTMPDASRGQKRRADEDGEDDDDDEKAVKRARKRKAKDTGQMKQKTKPKAKRTAKAKGKAKASSTKNKAKAGNTKSEGERFPCLCSCPKRDPDDLEKPPWPHCKEPLCRGDSVRRHIEEGACPALKQSPGESKESGASSDGNDGKRKGGDKGGRGGGKGGRA</sequence>
<dbReference type="Proteomes" id="UP000194127">
    <property type="component" value="Unassembled WGS sequence"/>
</dbReference>
<feature type="region of interest" description="Disordered" evidence="1">
    <location>
        <begin position="239"/>
        <end position="265"/>
    </location>
</feature>
<dbReference type="AlphaFoldDB" id="A0A1X6MXH9"/>
<dbReference type="EMBL" id="KZ110599">
    <property type="protein sequence ID" value="OSX60962.1"/>
    <property type="molecule type" value="Genomic_DNA"/>
</dbReference>
<evidence type="ECO:0000313" key="2">
    <source>
        <dbReference type="EMBL" id="OSX60962.1"/>
    </source>
</evidence>
<feature type="compositionally biased region" description="Basic and acidic residues" evidence="1">
    <location>
        <begin position="804"/>
        <end position="815"/>
    </location>
</feature>
<organism evidence="2 3">
    <name type="scientific">Postia placenta MAD-698-R-SB12</name>
    <dbReference type="NCBI Taxonomy" id="670580"/>
    <lineage>
        <taxon>Eukaryota</taxon>
        <taxon>Fungi</taxon>
        <taxon>Dikarya</taxon>
        <taxon>Basidiomycota</taxon>
        <taxon>Agaricomycotina</taxon>
        <taxon>Agaricomycetes</taxon>
        <taxon>Polyporales</taxon>
        <taxon>Adustoporiaceae</taxon>
        <taxon>Rhodonia</taxon>
    </lineage>
</organism>
<feature type="compositionally biased region" description="Basic and acidic residues" evidence="1">
    <location>
        <begin position="750"/>
        <end position="781"/>
    </location>
</feature>
<protein>
    <submittedName>
        <fullName evidence="2">Uncharacterized protein</fullName>
    </submittedName>
</protein>
<proteinExistence type="predicted"/>
<reference evidence="2 3" key="1">
    <citation type="submission" date="2017-04" db="EMBL/GenBank/DDBJ databases">
        <title>Genome Sequence of the Model Brown-Rot Fungus Postia placenta SB12.</title>
        <authorList>
            <consortium name="DOE Joint Genome Institute"/>
            <person name="Gaskell J."/>
            <person name="Kersten P."/>
            <person name="Larrondo L.F."/>
            <person name="Canessa P."/>
            <person name="Martinez D."/>
            <person name="Hibbett D."/>
            <person name="Schmoll M."/>
            <person name="Kubicek C.P."/>
            <person name="Martinez A.T."/>
            <person name="Yadav J."/>
            <person name="Master E."/>
            <person name="Magnuson J.K."/>
            <person name="James T."/>
            <person name="Yaver D."/>
            <person name="Berka R."/>
            <person name="Labutti K."/>
            <person name="Lipzen A."/>
            <person name="Aerts A."/>
            <person name="Barry K."/>
            <person name="Henrissat B."/>
            <person name="Blanchette R."/>
            <person name="Grigoriev I."/>
            <person name="Cullen D."/>
        </authorList>
    </citation>
    <scope>NUCLEOTIDE SEQUENCE [LARGE SCALE GENOMIC DNA]</scope>
    <source>
        <strain evidence="2 3">MAD-698-R-SB12</strain>
    </source>
</reference>
<feature type="region of interest" description="Disordered" evidence="1">
    <location>
        <begin position="646"/>
        <end position="824"/>
    </location>
</feature>
<dbReference type="OrthoDB" id="10306994at2759"/>
<dbReference type="GeneID" id="36330841"/>
<evidence type="ECO:0000256" key="1">
    <source>
        <dbReference type="SAM" id="MobiDB-lite"/>
    </source>
</evidence>
<feature type="compositionally biased region" description="Polar residues" evidence="1">
    <location>
        <begin position="651"/>
        <end position="663"/>
    </location>
</feature>